<dbReference type="AlphaFoldDB" id="A0A9Q8WAB4"/>
<feature type="compositionally biased region" description="Basic and acidic residues" evidence="1">
    <location>
        <begin position="35"/>
        <end position="46"/>
    </location>
</feature>
<evidence type="ECO:0000256" key="2">
    <source>
        <dbReference type="SAM" id="Phobius"/>
    </source>
</evidence>
<organism evidence="3 4">
    <name type="scientific">Colletotrichum lupini</name>
    <dbReference type="NCBI Taxonomy" id="145971"/>
    <lineage>
        <taxon>Eukaryota</taxon>
        <taxon>Fungi</taxon>
        <taxon>Dikarya</taxon>
        <taxon>Ascomycota</taxon>
        <taxon>Pezizomycotina</taxon>
        <taxon>Sordariomycetes</taxon>
        <taxon>Hypocreomycetidae</taxon>
        <taxon>Glomerellales</taxon>
        <taxon>Glomerellaceae</taxon>
        <taxon>Colletotrichum</taxon>
        <taxon>Colletotrichum acutatum species complex</taxon>
    </lineage>
</organism>
<dbReference type="KEGG" id="clup:CLUP02_17524"/>
<dbReference type="EMBL" id="CP019472">
    <property type="protein sequence ID" value="UQC76014.1"/>
    <property type="molecule type" value="Genomic_DNA"/>
</dbReference>
<dbReference type="GeneID" id="73351443"/>
<accession>A0A9Q8WAB4</accession>
<sequence>MEGNLPPAHPDVETSWEGKVWEKQKGHCRPGGQREGGEAGHGERQTDIVRDTRRALLFGILFSVLFPVHVWGFLRSRLLLLCCNPTPSPLSRKATRCSNNVRIRNIRFNKDKVFYFPIESDTKERKIPRHEEITDGDEVLERMDGEGGEDDGVRSFEAERTECGFSWRARYWGSSGGCRCQVLGLFILFFEGGVSIVATLSLSS</sequence>
<name>A0A9Q8WAB4_9PEZI</name>
<feature type="transmembrane region" description="Helical" evidence="2">
    <location>
        <begin position="55"/>
        <end position="74"/>
    </location>
</feature>
<proteinExistence type="predicted"/>
<protein>
    <recommendedName>
        <fullName evidence="5">Transmembrane protein</fullName>
    </recommendedName>
</protein>
<keyword evidence="4" id="KW-1185">Reference proteome</keyword>
<keyword evidence="2" id="KW-0472">Membrane</keyword>
<evidence type="ECO:0000313" key="3">
    <source>
        <dbReference type="EMBL" id="UQC76014.1"/>
    </source>
</evidence>
<gene>
    <name evidence="3" type="ORF">CLUP02_17524</name>
</gene>
<evidence type="ECO:0000256" key="1">
    <source>
        <dbReference type="SAM" id="MobiDB-lite"/>
    </source>
</evidence>
<feature type="transmembrane region" description="Helical" evidence="2">
    <location>
        <begin position="182"/>
        <end position="202"/>
    </location>
</feature>
<feature type="region of interest" description="Disordered" evidence="1">
    <location>
        <begin position="23"/>
        <end position="46"/>
    </location>
</feature>
<evidence type="ECO:0000313" key="4">
    <source>
        <dbReference type="Proteomes" id="UP000830671"/>
    </source>
</evidence>
<keyword evidence="2" id="KW-1133">Transmembrane helix</keyword>
<dbReference type="Proteomes" id="UP000830671">
    <property type="component" value="Chromosome 10"/>
</dbReference>
<reference evidence="3" key="1">
    <citation type="journal article" date="2021" name="Mol. Plant Microbe Interact.">
        <title>Complete Genome Sequence of the Plant-Pathogenic Fungus Colletotrichum lupini.</title>
        <authorList>
            <person name="Baroncelli R."/>
            <person name="Pensec F."/>
            <person name="Da Lio D."/>
            <person name="Boufleur T."/>
            <person name="Vicente I."/>
            <person name="Sarrocco S."/>
            <person name="Picot A."/>
            <person name="Baraldi E."/>
            <person name="Sukno S."/>
            <person name="Thon M."/>
            <person name="Le Floch G."/>
        </authorList>
    </citation>
    <scope>NUCLEOTIDE SEQUENCE</scope>
    <source>
        <strain evidence="3">IMI 504893</strain>
    </source>
</reference>
<dbReference type="RefSeq" id="XP_049137657.1">
    <property type="nucleotide sequence ID" value="XM_049296433.1"/>
</dbReference>
<evidence type="ECO:0008006" key="5">
    <source>
        <dbReference type="Google" id="ProtNLM"/>
    </source>
</evidence>
<keyword evidence="2" id="KW-0812">Transmembrane</keyword>